<dbReference type="Proteomes" id="UP000255284">
    <property type="component" value="Unassembled WGS sequence"/>
</dbReference>
<comment type="caution">
    <text evidence="1">The sequence shown here is derived from an EMBL/GenBank/DDBJ whole genome shotgun (WGS) entry which is preliminary data.</text>
</comment>
<dbReference type="GeneID" id="61168082"/>
<dbReference type="AlphaFoldDB" id="A0A848RLV3"/>
<organism evidence="1 4">
    <name type="scientific">Mobiluncus mulieris</name>
    <dbReference type="NCBI Taxonomy" id="2052"/>
    <lineage>
        <taxon>Bacteria</taxon>
        <taxon>Bacillati</taxon>
        <taxon>Actinomycetota</taxon>
        <taxon>Actinomycetes</taxon>
        <taxon>Actinomycetales</taxon>
        <taxon>Actinomycetaceae</taxon>
        <taxon>Mobiluncus</taxon>
    </lineage>
</organism>
<evidence type="ECO:0000313" key="4">
    <source>
        <dbReference type="Proteomes" id="UP000582487"/>
    </source>
</evidence>
<reference evidence="1 4" key="2">
    <citation type="submission" date="2020-04" db="EMBL/GenBank/DDBJ databases">
        <title>Antimicrobial susceptibility and clonality of vaginal-derived multi-drug resistant Mobiluncus isolates in China.</title>
        <authorList>
            <person name="Zhang X."/>
        </authorList>
    </citation>
    <scope>NUCLEOTIDE SEQUENCE [LARGE SCALE GENOMIC DNA]</scope>
    <source>
        <strain evidence="1 4">7</strain>
    </source>
</reference>
<dbReference type="RefSeq" id="WP_004015735.1">
    <property type="nucleotide sequence ID" value="NZ_CAMPNB010000001.1"/>
</dbReference>
<gene>
    <name evidence="1" type="ORF">HHJ74_01675</name>
    <name evidence="2" type="ORF">NCTC11819_01868</name>
</gene>
<sequence length="118" mass="14375">MYNYFHPEEKYQVWKVVRYHYRHPQALLDIRFFDGEEYRGVFDTAYDSENGCDLDIEMDDPRYDEFFQVAFEITEIIKDGPRRYNEFLTVDYRDFPVLITNVETDEVVYSAETDPLRK</sequence>
<evidence type="ECO:0000313" key="2">
    <source>
        <dbReference type="EMBL" id="STO17283.1"/>
    </source>
</evidence>
<dbReference type="EMBL" id="JABCUV010000001">
    <property type="protein sequence ID" value="NMW92425.1"/>
    <property type="molecule type" value="Genomic_DNA"/>
</dbReference>
<dbReference type="EMBL" id="UGGQ01000006">
    <property type="protein sequence ID" value="STO17283.1"/>
    <property type="molecule type" value="Genomic_DNA"/>
</dbReference>
<name>A0A848RLV3_9ACTO</name>
<evidence type="ECO:0000313" key="1">
    <source>
        <dbReference type="EMBL" id="NMW92425.1"/>
    </source>
</evidence>
<evidence type="ECO:0000313" key="3">
    <source>
        <dbReference type="Proteomes" id="UP000255284"/>
    </source>
</evidence>
<accession>A0A848RLV3</accession>
<reference evidence="2 3" key="1">
    <citation type="submission" date="2018-06" db="EMBL/GenBank/DDBJ databases">
        <authorList>
            <consortium name="Pathogen Informatics"/>
            <person name="Doyle S."/>
        </authorList>
    </citation>
    <scope>NUCLEOTIDE SEQUENCE [LARGE SCALE GENOMIC DNA]</scope>
    <source>
        <strain evidence="2 3">NCTC11819</strain>
    </source>
</reference>
<dbReference type="Proteomes" id="UP000582487">
    <property type="component" value="Unassembled WGS sequence"/>
</dbReference>
<protein>
    <submittedName>
        <fullName evidence="1">Uncharacterized protein</fullName>
    </submittedName>
</protein>
<proteinExistence type="predicted"/>